<proteinExistence type="predicted"/>
<reference evidence="4 5" key="1">
    <citation type="submission" date="2016-07" db="EMBL/GenBank/DDBJ databases">
        <title>Pervasive Adenine N6-methylation of Active Genes in Fungi.</title>
        <authorList>
            <consortium name="DOE Joint Genome Institute"/>
            <person name="Mondo S.J."/>
            <person name="Dannebaum R.O."/>
            <person name="Kuo R.C."/>
            <person name="Labutti K."/>
            <person name="Haridas S."/>
            <person name="Kuo A."/>
            <person name="Salamov A."/>
            <person name="Ahrendt S.R."/>
            <person name="Lipzen A."/>
            <person name="Sullivan W."/>
            <person name="Andreopoulos W.B."/>
            <person name="Clum A."/>
            <person name="Lindquist E."/>
            <person name="Daum C."/>
            <person name="Ramamoorthy G.K."/>
            <person name="Gryganskyi A."/>
            <person name="Culley D."/>
            <person name="Magnuson J.K."/>
            <person name="James T.Y."/>
            <person name="O'Malley M.A."/>
            <person name="Stajich J.E."/>
            <person name="Spatafora J.W."/>
            <person name="Visel A."/>
            <person name="Grigoriev I.V."/>
        </authorList>
    </citation>
    <scope>NUCLEOTIDE SEQUENCE [LARGE SCALE GENOMIC DNA]</scope>
    <source>
        <strain evidence="4 5">NRRL 3301</strain>
    </source>
</reference>
<keyword evidence="1" id="KW-0378">Hydrolase</keyword>
<dbReference type="PANTHER" id="PTHR47052:SF3">
    <property type="entry name" value="INGRESSION PROTEIN 1"/>
    <property type="match status" value="1"/>
</dbReference>
<evidence type="ECO:0000313" key="4">
    <source>
        <dbReference type="EMBL" id="ORX46720.1"/>
    </source>
</evidence>
<gene>
    <name evidence="4" type="ORF">DM01DRAFT_1339379</name>
</gene>
<dbReference type="SUPFAM" id="SSF49562">
    <property type="entry name" value="C2 domain (Calcium/lipid-binding domain, CaLB)"/>
    <property type="match status" value="1"/>
</dbReference>
<evidence type="ECO:0000313" key="5">
    <source>
        <dbReference type="Proteomes" id="UP000242146"/>
    </source>
</evidence>
<dbReference type="GO" id="GO:0005975">
    <property type="term" value="P:carbohydrate metabolic process"/>
    <property type="evidence" value="ECO:0007669"/>
    <property type="project" value="InterPro"/>
</dbReference>
<dbReference type="GO" id="GO:0004553">
    <property type="term" value="F:hydrolase activity, hydrolyzing O-glycosyl compounds"/>
    <property type="evidence" value="ECO:0007669"/>
    <property type="project" value="InterPro"/>
</dbReference>
<evidence type="ECO:0000259" key="3">
    <source>
        <dbReference type="PROSITE" id="PS50004"/>
    </source>
</evidence>
<dbReference type="Gene3D" id="2.60.40.150">
    <property type="entry name" value="C2 domain"/>
    <property type="match status" value="1"/>
</dbReference>
<comment type="caution">
    <text evidence="4">The sequence shown here is derived from an EMBL/GenBank/DDBJ whole genome shotgun (WGS) entry which is preliminary data.</text>
</comment>
<dbReference type="STRING" id="101127.A0A1X2G6Y1"/>
<name>A0A1X2G6Y1_9FUNG</name>
<dbReference type="SMART" id="SM00495">
    <property type="entry name" value="ChtBD3"/>
    <property type="match status" value="1"/>
</dbReference>
<dbReference type="PANTHER" id="PTHR47052">
    <property type="entry name" value="CONSERVED SERINE PROLINE-RICH PROTEIN (AFU_ORTHOLOGUE AFUA_2G01790)"/>
    <property type="match status" value="1"/>
</dbReference>
<evidence type="ECO:0000256" key="1">
    <source>
        <dbReference type="ARBA" id="ARBA00022801"/>
    </source>
</evidence>
<dbReference type="InterPro" id="IPR036573">
    <property type="entry name" value="CBM_sf_5/12"/>
</dbReference>
<dbReference type="SUPFAM" id="SSF51055">
    <property type="entry name" value="Carbohydrate binding domain"/>
    <property type="match status" value="1"/>
</dbReference>
<feature type="region of interest" description="Disordered" evidence="2">
    <location>
        <begin position="230"/>
        <end position="317"/>
    </location>
</feature>
<dbReference type="InterPro" id="IPR052981">
    <property type="entry name" value="Ingression_C2_domain"/>
</dbReference>
<dbReference type="GO" id="GO:0005576">
    <property type="term" value="C:extracellular region"/>
    <property type="evidence" value="ECO:0007669"/>
    <property type="project" value="InterPro"/>
</dbReference>
<feature type="domain" description="C2" evidence="3">
    <location>
        <begin position="27"/>
        <end position="146"/>
    </location>
</feature>
<dbReference type="AlphaFoldDB" id="A0A1X2G6Y1"/>
<dbReference type="GO" id="GO:0030246">
    <property type="term" value="F:carbohydrate binding"/>
    <property type="evidence" value="ECO:0007669"/>
    <property type="project" value="InterPro"/>
</dbReference>
<dbReference type="SMART" id="SM00239">
    <property type="entry name" value="C2"/>
    <property type="match status" value="1"/>
</dbReference>
<protein>
    <recommendedName>
        <fullName evidence="3">C2 domain-containing protein</fullName>
    </recommendedName>
</protein>
<dbReference type="PROSITE" id="PS50004">
    <property type="entry name" value="C2"/>
    <property type="match status" value="1"/>
</dbReference>
<accession>A0A1X2G6Y1</accession>
<dbReference type="Pfam" id="PF00168">
    <property type="entry name" value="C2"/>
    <property type="match status" value="1"/>
</dbReference>
<dbReference type="EMBL" id="MCGT01000036">
    <property type="protein sequence ID" value="ORX46720.1"/>
    <property type="molecule type" value="Genomic_DNA"/>
</dbReference>
<dbReference type="InterPro" id="IPR000008">
    <property type="entry name" value="C2_dom"/>
</dbReference>
<dbReference type="InterPro" id="IPR003610">
    <property type="entry name" value="CBM5/12"/>
</dbReference>
<feature type="compositionally biased region" description="Basic and acidic residues" evidence="2">
    <location>
        <begin position="230"/>
        <end position="308"/>
    </location>
</feature>
<dbReference type="Pfam" id="PF02839">
    <property type="entry name" value="CBM_5_12"/>
    <property type="match status" value="1"/>
</dbReference>
<evidence type="ECO:0000256" key="2">
    <source>
        <dbReference type="SAM" id="MobiDB-lite"/>
    </source>
</evidence>
<dbReference type="CDD" id="cd12214">
    <property type="entry name" value="ChiA1_BD"/>
    <property type="match status" value="1"/>
</dbReference>
<sequence length="365" mass="41499">MYAQEISAGQETSYEYSSTTVTYNSDENVVRSSSQHYQSSQSGTQTLVLTAVGAQTDKDVETLGKQDPFLQFSLNHEDKKSFQKTFTAKKAGKTPAWNQTFTLALAGEKFLYVELLDEESVGSELIGFAAIPIAQVIQAPGAALNGAFDLYNVKGNTIGTLNLKLQGQGFPNSSNQEVAGAPVRGMSLVDEAHQKRCKSMKTKEHAGEAGVALLGGALAVGAGLLGKKMYDDHKKEEEQKRNEQEEEDRRRQEFSQREEELKHREEEFSRREQQDKEDRERRQREENDRSSRHHEERREEHHREEHHREERHHHERRDACEWDPVGTYAAGDRVEYHGRTYVCLQGHTSNPTWEPTVAPSLWRTA</sequence>
<organism evidence="4 5">
    <name type="scientific">Hesseltinella vesiculosa</name>
    <dbReference type="NCBI Taxonomy" id="101127"/>
    <lineage>
        <taxon>Eukaryota</taxon>
        <taxon>Fungi</taxon>
        <taxon>Fungi incertae sedis</taxon>
        <taxon>Mucoromycota</taxon>
        <taxon>Mucoromycotina</taxon>
        <taxon>Mucoromycetes</taxon>
        <taxon>Mucorales</taxon>
        <taxon>Cunninghamellaceae</taxon>
        <taxon>Hesseltinella</taxon>
    </lineage>
</organism>
<keyword evidence="5" id="KW-1185">Reference proteome</keyword>
<dbReference type="Proteomes" id="UP000242146">
    <property type="component" value="Unassembled WGS sequence"/>
</dbReference>
<dbReference type="InterPro" id="IPR035892">
    <property type="entry name" value="C2_domain_sf"/>
</dbReference>
<dbReference type="OrthoDB" id="270970at2759"/>
<dbReference type="Gene3D" id="2.10.10.20">
    <property type="entry name" value="Carbohydrate-binding module superfamily 5/12"/>
    <property type="match status" value="1"/>
</dbReference>